<dbReference type="RefSeq" id="WP_190014738.1">
    <property type="nucleotide sequence ID" value="NZ_FQZV01000077.1"/>
</dbReference>
<protein>
    <submittedName>
        <fullName evidence="1">Uncharacterized protein</fullName>
    </submittedName>
</protein>
<dbReference type="EMBL" id="FQZV01000077">
    <property type="protein sequence ID" value="SHK13073.1"/>
    <property type="molecule type" value="Genomic_DNA"/>
</dbReference>
<dbReference type="AlphaFoldDB" id="A0A1M6PYP0"/>
<name>A0A1M6PYP0_9FIRM</name>
<keyword evidence="2" id="KW-1185">Reference proteome</keyword>
<reference evidence="2" key="1">
    <citation type="submission" date="2016-11" db="EMBL/GenBank/DDBJ databases">
        <authorList>
            <person name="Varghese N."/>
            <person name="Submissions S."/>
        </authorList>
    </citation>
    <scope>NUCLEOTIDE SEQUENCE [LARGE SCALE GENOMIC DNA]</scope>
    <source>
        <strain evidence="2">DSM 17957</strain>
    </source>
</reference>
<sequence length="53" mass="6336">MSTNYYNPYGIDRNAMLKKEKLETEVQEKFMTELIQELKRIGNLLESIDKKIK</sequence>
<accession>A0A1M6PYP0</accession>
<evidence type="ECO:0000313" key="2">
    <source>
        <dbReference type="Proteomes" id="UP000184536"/>
    </source>
</evidence>
<gene>
    <name evidence="1" type="ORF">SAMN02745975_03722</name>
</gene>
<organism evidence="1 2">
    <name type="scientific">Geosporobacter subterraneus DSM 17957</name>
    <dbReference type="NCBI Taxonomy" id="1121919"/>
    <lineage>
        <taxon>Bacteria</taxon>
        <taxon>Bacillati</taxon>
        <taxon>Bacillota</taxon>
        <taxon>Clostridia</taxon>
        <taxon>Peptostreptococcales</taxon>
        <taxon>Thermotaleaceae</taxon>
        <taxon>Geosporobacter</taxon>
    </lineage>
</organism>
<evidence type="ECO:0000313" key="1">
    <source>
        <dbReference type="EMBL" id="SHK13073.1"/>
    </source>
</evidence>
<dbReference type="Proteomes" id="UP000184536">
    <property type="component" value="Unassembled WGS sequence"/>
</dbReference>
<proteinExistence type="predicted"/>